<gene>
    <name evidence="1" type="ORF">AFUS01_LOCUS39498</name>
</gene>
<evidence type="ECO:0000313" key="2">
    <source>
        <dbReference type="Proteomes" id="UP000708208"/>
    </source>
</evidence>
<dbReference type="AlphaFoldDB" id="A0A8J2LWQ8"/>
<dbReference type="OrthoDB" id="5797993at2759"/>
<protein>
    <submittedName>
        <fullName evidence="1">Uncharacterized protein</fullName>
    </submittedName>
</protein>
<dbReference type="Proteomes" id="UP000708208">
    <property type="component" value="Unassembled WGS sequence"/>
</dbReference>
<comment type="caution">
    <text evidence="1">The sequence shown here is derived from an EMBL/GenBank/DDBJ whole genome shotgun (WGS) entry which is preliminary data.</text>
</comment>
<organism evidence="1 2">
    <name type="scientific">Allacma fusca</name>
    <dbReference type="NCBI Taxonomy" id="39272"/>
    <lineage>
        <taxon>Eukaryota</taxon>
        <taxon>Metazoa</taxon>
        <taxon>Ecdysozoa</taxon>
        <taxon>Arthropoda</taxon>
        <taxon>Hexapoda</taxon>
        <taxon>Collembola</taxon>
        <taxon>Symphypleona</taxon>
        <taxon>Sminthuridae</taxon>
        <taxon>Allacma</taxon>
    </lineage>
</organism>
<sequence length="256" mass="28761">MALYVQYTPDVYPQQEGQVLFWLFPEEFSQSQLGDRELGSNACTLIALLTAARIQVLNIPIWGLPDQPLSRMLVTTLAEAIIEGNDIYENLAISGQLTDPNLDITEALAPIREKYPLLAEWPILAMNGRENIIREPIGQSLSNNIREFLMYWIYNPPIDKIPDSDLFIVLVANTRTCLFVYQPQVGKIALVDSHAHHAIRAGAVVAQSRAGDLDHLCDWFSAMCLHCYGAGPDISEYELSCIYMQDIGLYDLNEET</sequence>
<evidence type="ECO:0000313" key="1">
    <source>
        <dbReference type="EMBL" id="CAG7829641.1"/>
    </source>
</evidence>
<name>A0A8J2LWQ8_9HEXA</name>
<reference evidence="1" key="1">
    <citation type="submission" date="2021-06" db="EMBL/GenBank/DDBJ databases">
        <authorList>
            <person name="Hodson N. C."/>
            <person name="Mongue J. A."/>
            <person name="Jaron S. K."/>
        </authorList>
    </citation>
    <scope>NUCLEOTIDE SEQUENCE</scope>
</reference>
<dbReference type="EMBL" id="CAJVCH010552379">
    <property type="protein sequence ID" value="CAG7829641.1"/>
    <property type="molecule type" value="Genomic_DNA"/>
</dbReference>
<proteinExistence type="predicted"/>
<dbReference type="PANTHER" id="PTHR37962">
    <property type="entry name" value="MALE STERILE (3) 76CA"/>
    <property type="match status" value="1"/>
</dbReference>
<dbReference type="PANTHER" id="PTHR37962:SF2">
    <property type="entry name" value="MALE STERILE (3) 76CA"/>
    <property type="match status" value="1"/>
</dbReference>
<keyword evidence="2" id="KW-1185">Reference proteome</keyword>
<accession>A0A8J2LWQ8</accession>